<protein>
    <recommendedName>
        <fullName evidence="9">Mitochondrial pyruvate carrier</fullName>
    </recommendedName>
</protein>
<dbReference type="GO" id="GO:0006850">
    <property type="term" value="P:pyruvate import into mitochondria"/>
    <property type="evidence" value="ECO:0007669"/>
    <property type="project" value="InterPro"/>
</dbReference>
<keyword evidence="4" id="KW-0812">Transmembrane</keyword>
<dbReference type="InterPro" id="IPR005336">
    <property type="entry name" value="MPC"/>
</dbReference>
<proteinExistence type="inferred from homology"/>
<evidence type="ECO:0000256" key="3">
    <source>
        <dbReference type="ARBA" id="ARBA00022448"/>
    </source>
</evidence>
<evidence type="ECO:0000313" key="11">
    <source>
        <dbReference type="EMBL" id="CAE0692398.1"/>
    </source>
</evidence>
<reference evidence="11" key="1">
    <citation type="submission" date="2021-01" db="EMBL/GenBank/DDBJ databases">
        <authorList>
            <person name="Corre E."/>
            <person name="Pelletier E."/>
            <person name="Niang G."/>
            <person name="Scheremetjew M."/>
            <person name="Finn R."/>
            <person name="Kale V."/>
            <person name="Holt S."/>
            <person name="Cochrane G."/>
            <person name="Meng A."/>
            <person name="Brown T."/>
            <person name="Cohen L."/>
        </authorList>
    </citation>
    <scope>NUCLEOTIDE SEQUENCE</scope>
    <source>
        <strain evidence="11">CCMP1756</strain>
    </source>
</reference>
<evidence type="ECO:0000313" key="14">
    <source>
        <dbReference type="Proteomes" id="UP000789595"/>
    </source>
</evidence>
<evidence type="ECO:0000256" key="1">
    <source>
        <dbReference type="ARBA" id="ARBA00004448"/>
    </source>
</evidence>
<keyword evidence="8" id="KW-0472">Membrane</keyword>
<feature type="region of interest" description="Disordered" evidence="10">
    <location>
        <begin position="170"/>
        <end position="200"/>
    </location>
</feature>
<comment type="function">
    <text evidence="9">Mediates the uptake of pyruvate into mitochondria.</text>
</comment>
<evidence type="ECO:0000313" key="12">
    <source>
        <dbReference type="EMBL" id="CAE0692399.1"/>
    </source>
</evidence>
<dbReference type="PANTHER" id="PTHR14154">
    <property type="entry name" value="UPF0041 BRAIN PROTEIN 44-RELATED"/>
    <property type="match status" value="1"/>
</dbReference>
<comment type="subcellular location">
    <subcellularLocation>
        <location evidence="1 9">Mitochondrion inner membrane</location>
        <topology evidence="1 9">Multi-pass membrane protein</topology>
    </subcellularLocation>
</comment>
<name>A0A6S8T5K0_9STRA</name>
<dbReference type="GO" id="GO:0005743">
    <property type="term" value="C:mitochondrial inner membrane"/>
    <property type="evidence" value="ECO:0007669"/>
    <property type="project" value="UniProtKB-SubCell"/>
</dbReference>
<evidence type="ECO:0000256" key="8">
    <source>
        <dbReference type="ARBA" id="ARBA00023136"/>
    </source>
</evidence>
<evidence type="ECO:0000256" key="6">
    <source>
        <dbReference type="ARBA" id="ARBA00022989"/>
    </source>
</evidence>
<accession>A0A6S8T5K0</accession>
<feature type="compositionally biased region" description="Basic and acidic residues" evidence="10">
    <location>
        <begin position="182"/>
        <end position="193"/>
    </location>
</feature>
<keyword evidence="3 9" id="KW-0813">Transport</keyword>
<keyword evidence="7 9" id="KW-0496">Mitochondrion</keyword>
<reference evidence="13" key="2">
    <citation type="submission" date="2021-11" db="EMBL/GenBank/DDBJ databases">
        <authorList>
            <consortium name="Genoscope - CEA"/>
            <person name="William W."/>
        </authorList>
    </citation>
    <scope>NUCLEOTIDE SEQUENCE</scope>
</reference>
<dbReference type="EMBL" id="HBIW01009193">
    <property type="protein sequence ID" value="CAE0692398.1"/>
    <property type="molecule type" value="Transcribed_RNA"/>
</dbReference>
<sequence length="427" mass="46253">MRTALKISAGKGQPANRGEQCKSDYSYVMIGRTTWQKHVTLPCTMELRAAKISFRGWCVPPRGAGTGSWAFARRLLHLPTSAKTPRGLVDGTLPFTFEWAKQHCHSHCCCRAAGASLRQRTHRFVWFSSCLSLISENAARAAHTKPLTMMLSRLASRAAASGTRALLARASQRSAQRAPRRLLSEKPAEKAAEKAAAPEAKPGWWSSAEFWGGLGALAGWGMTGAAIYDAQFSSPEKISMTMTPVMIIYSSLFCRWAIIVKPQNLLLAACHGSNVVAQFNQMRRAVEYKTSQGKDEEVQDILMKSGVGAAALGGMVVAGPTLQSALVAANLGPVSTFAGAAAGPFTVHFWAPMSKWLISGASMMELDRPVEKISLAQYTALTLTGAFFSRYALLVNPINYMLCSVNVALFSSSAWHLGRKVKADYVD</sequence>
<evidence type="ECO:0000256" key="10">
    <source>
        <dbReference type="SAM" id="MobiDB-lite"/>
    </source>
</evidence>
<evidence type="ECO:0000256" key="4">
    <source>
        <dbReference type="ARBA" id="ARBA00022692"/>
    </source>
</evidence>
<comment type="similarity">
    <text evidence="2 9">Belongs to the mitochondrial pyruvate carrier (MPC) (TC 2.A.105) family.</text>
</comment>
<gene>
    <name evidence="11" type="ORF">PCAL00307_LOCUS7834</name>
    <name evidence="12" type="ORF">PCAL00307_LOCUS7835</name>
    <name evidence="13" type="ORF">PECAL_3P03980</name>
</gene>
<evidence type="ECO:0000313" key="13">
    <source>
        <dbReference type="EMBL" id="CAH0370504.1"/>
    </source>
</evidence>
<dbReference type="OrthoDB" id="869189at2759"/>
<keyword evidence="6" id="KW-1133">Transmembrane helix</keyword>
<evidence type="ECO:0000256" key="7">
    <source>
        <dbReference type="ARBA" id="ARBA00023128"/>
    </source>
</evidence>
<keyword evidence="5 9" id="KW-0999">Mitochondrion inner membrane</keyword>
<evidence type="ECO:0000256" key="2">
    <source>
        <dbReference type="ARBA" id="ARBA00006416"/>
    </source>
</evidence>
<dbReference type="AlphaFoldDB" id="A0A6S8T5K0"/>
<organism evidence="11">
    <name type="scientific">Pelagomonas calceolata</name>
    <dbReference type="NCBI Taxonomy" id="35677"/>
    <lineage>
        <taxon>Eukaryota</taxon>
        <taxon>Sar</taxon>
        <taxon>Stramenopiles</taxon>
        <taxon>Ochrophyta</taxon>
        <taxon>Pelagophyceae</taxon>
        <taxon>Pelagomonadales</taxon>
        <taxon>Pelagomonadaceae</taxon>
        <taxon>Pelagomonas</taxon>
    </lineage>
</organism>
<dbReference type="Pfam" id="PF03650">
    <property type="entry name" value="MPC"/>
    <property type="match status" value="2"/>
</dbReference>
<evidence type="ECO:0000256" key="9">
    <source>
        <dbReference type="RuleBase" id="RU363100"/>
    </source>
</evidence>
<dbReference type="EMBL" id="CAKKNE010000003">
    <property type="protein sequence ID" value="CAH0370504.1"/>
    <property type="molecule type" value="Genomic_DNA"/>
</dbReference>
<dbReference type="EMBL" id="HBIW01009194">
    <property type="protein sequence ID" value="CAE0692399.1"/>
    <property type="molecule type" value="Transcribed_RNA"/>
</dbReference>
<dbReference type="Proteomes" id="UP000789595">
    <property type="component" value="Unassembled WGS sequence"/>
</dbReference>
<keyword evidence="14" id="KW-1185">Reference proteome</keyword>
<evidence type="ECO:0000256" key="5">
    <source>
        <dbReference type="ARBA" id="ARBA00022792"/>
    </source>
</evidence>